<proteinExistence type="predicted"/>
<dbReference type="AlphaFoldDB" id="A0A136LWX7"/>
<name>A0A136LWX7_9BACT</name>
<evidence type="ECO:0000313" key="1">
    <source>
        <dbReference type="EMBL" id="KXK26161.1"/>
    </source>
</evidence>
<dbReference type="STRING" id="1617426.TR69_WS6001001156"/>
<organism evidence="1 2">
    <name type="scientific">candidate division WS6 bacterium OLB20</name>
    <dbReference type="NCBI Taxonomy" id="1617426"/>
    <lineage>
        <taxon>Bacteria</taxon>
        <taxon>Candidatus Dojkabacteria</taxon>
    </lineage>
</organism>
<dbReference type="Proteomes" id="UP000070457">
    <property type="component" value="Unassembled WGS sequence"/>
</dbReference>
<reference evidence="1 2" key="1">
    <citation type="submission" date="2015-02" db="EMBL/GenBank/DDBJ databases">
        <title>Improved understanding of the partial-nitritation anammox process through 23 genomes representing the majority of the microbial community.</title>
        <authorList>
            <person name="Speth D.R."/>
            <person name="In T Zandt M."/>
            <person name="Guerrero Cruz S."/>
            <person name="Jetten M.S."/>
            <person name="Dutilh B.E."/>
        </authorList>
    </citation>
    <scope>NUCLEOTIDE SEQUENCE [LARGE SCALE GENOMIC DNA]</scope>
    <source>
        <strain evidence="1">OLB20</strain>
    </source>
</reference>
<comment type="caution">
    <text evidence="1">The sequence shown here is derived from an EMBL/GenBank/DDBJ whole genome shotgun (WGS) entry which is preliminary data.</text>
</comment>
<gene>
    <name evidence="1" type="ORF">TR69_WS6001001156</name>
</gene>
<sequence length="58" mass="6665">MKMPLLICWFRQSNVLKPVSIPCNVHSGLLGISADYQRLVKQLTLRNVQYPPDIPDQE</sequence>
<evidence type="ECO:0000313" key="2">
    <source>
        <dbReference type="Proteomes" id="UP000070457"/>
    </source>
</evidence>
<dbReference type="EMBL" id="JYNZ01000004">
    <property type="protein sequence ID" value="KXK26161.1"/>
    <property type="molecule type" value="Genomic_DNA"/>
</dbReference>
<protein>
    <submittedName>
        <fullName evidence="1">Uncharacterized protein</fullName>
    </submittedName>
</protein>
<accession>A0A136LWX7</accession>